<geneLocation type="mitochondrion" evidence="2"/>
<keyword evidence="1" id="KW-0812">Transmembrane</keyword>
<evidence type="ECO:0000313" key="2">
    <source>
        <dbReference type="EMBL" id="QNA49638.1"/>
    </source>
</evidence>
<protein>
    <submittedName>
        <fullName evidence="2">NADH dehydrogenase subunit 2</fullName>
    </submittedName>
</protein>
<gene>
    <name evidence="2" type="primary">nad2</name>
</gene>
<name>A0A7G5XUK3_9PLAT</name>
<feature type="transmembrane region" description="Helical" evidence="1">
    <location>
        <begin position="30"/>
        <end position="49"/>
    </location>
</feature>
<keyword evidence="2" id="KW-0496">Mitochondrion</keyword>
<dbReference type="AlphaFoldDB" id="A0A7G5XUK3"/>
<organism evidence="2">
    <name type="scientific">Syndesmis kurakaikina</name>
    <dbReference type="NCBI Taxonomy" id="2711315"/>
    <lineage>
        <taxon>Eukaryota</taxon>
        <taxon>Metazoa</taxon>
        <taxon>Spiralia</taxon>
        <taxon>Lophotrochozoa</taxon>
        <taxon>Platyhelminthes</taxon>
        <taxon>Rhabditophora</taxon>
        <taxon>Rhabdocoela</taxon>
        <taxon>Dalyellioida</taxon>
        <taxon>Umagillidae</taxon>
        <taxon>Syndesmis</taxon>
    </lineage>
</organism>
<feature type="transmembrane region" description="Helical" evidence="1">
    <location>
        <begin position="164"/>
        <end position="188"/>
    </location>
</feature>
<feature type="transmembrane region" description="Helical" evidence="1">
    <location>
        <begin position="61"/>
        <end position="79"/>
    </location>
</feature>
<keyword evidence="1" id="KW-1133">Transmembrane helix</keyword>
<keyword evidence="1" id="KW-0472">Membrane</keyword>
<sequence length="310" mass="35401">MNKIIWWGSLLLFINFMCCVSIALVDNSLFGWVLMELALFSFVGIMISYESEFSYLVGQYSVLYYISQSLGSLFIIYFWSVGGGWFWFELGLLIKLGVWPLIVPLMLYTTSQNGVLLWYVLTWNKFPLYILTSMGWLNNTLMVFLCCLCLGGGFYYYLSNSNGIYSNFIGVLVVSGLIDSVFLLIFFLNSCSLGLSYFLVYSLNLAYILSFLNFGNNKILGIGYLLSVSGLPPFASFFIKVQLIQSLISISNWGWILWIIVFFQVLLFIFFLVCWENNDIISYFYNSFLLMGLVCLNIVTGIIFLCSLGV</sequence>
<reference evidence="2" key="1">
    <citation type="journal article" date="2020" name="Int. J. Biol. Macromol.">
        <title>The first mitochondrial genomes of endosymbiotic rhabdocoels illustrate evolutionary relaxation of atp8 and genome plasticity in flatworms.</title>
        <authorList>
            <person name="Monnens M."/>
            <person name="Thijs S."/>
            <person name="Briscoe A.G."/>
            <person name="Clark M."/>
            <person name="Frost E.J."/>
            <person name="Littlewood D.T.J."/>
            <person name="Sewell M."/>
            <person name="Smeets K."/>
            <person name="Artois T."/>
            <person name="Vanhove M.P.M."/>
        </authorList>
    </citation>
    <scope>NUCLEOTIDE SEQUENCE</scope>
    <source>
        <strain evidence="2">S4</strain>
    </source>
</reference>
<feature type="transmembrane region" description="Helical" evidence="1">
    <location>
        <begin position="285"/>
        <end position="308"/>
    </location>
</feature>
<feature type="transmembrane region" description="Helical" evidence="1">
    <location>
        <begin position="195"/>
        <end position="215"/>
    </location>
</feature>
<accession>A0A7G5XUK3</accession>
<dbReference type="EMBL" id="MT063057">
    <property type="protein sequence ID" value="QNA49638.1"/>
    <property type="molecule type" value="Genomic_DNA"/>
</dbReference>
<feature type="transmembrane region" description="Helical" evidence="1">
    <location>
        <begin position="5"/>
        <end position="24"/>
    </location>
</feature>
<proteinExistence type="predicted"/>
<feature type="transmembrane region" description="Helical" evidence="1">
    <location>
        <begin position="221"/>
        <end position="241"/>
    </location>
</feature>
<feature type="transmembrane region" description="Helical" evidence="1">
    <location>
        <begin position="85"/>
        <end position="107"/>
    </location>
</feature>
<evidence type="ECO:0000256" key="1">
    <source>
        <dbReference type="SAM" id="Phobius"/>
    </source>
</evidence>
<feature type="transmembrane region" description="Helical" evidence="1">
    <location>
        <begin position="128"/>
        <end position="158"/>
    </location>
</feature>
<feature type="transmembrane region" description="Helical" evidence="1">
    <location>
        <begin position="253"/>
        <end position="273"/>
    </location>
</feature>